<dbReference type="WBParaSite" id="ACAC_0000829201-mRNA-1">
    <property type="protein sequence ID" value="ACAC_0000829201-mRNA-1"/>
    <property type="gene ID" value="ACAC_0000829201"/>
</dbReference>
<keyword evidence="2" id="KW-0732">Signal</keyword>
<evidence type="ECO:0000256" key="1">
    <source>
        <dbReference type="SAM" id="Phobius"/>
    </source>
</evidence>
<name>A0A0K0DCJ1_ANGCA</name>
<feature type="chain" id="PRO_5005326713" evidence="2">
    <location>
        <begin position="20"/>
        <end position="121"/>
    </location>
</feature>
<sequence length="121" mass="14250">MSRQNVLVILVVLFAVCVAVPYRFSRHLPLIIRRTSQQIDDKDLELVNEINLMLYQDNRIVPVPQWRERRGQPIIDYTDEFSADPFEVLFTQSVCYVFFFLILAIILESVCSLIYPIITRK</sequence>
<reference evidence="3" key="1">
    <citation type="submission" date="2012-09" db="EMBL/GenBank/DDBJ databases">
        <authorList>
            <person name="Martin A.A."/>
        </authorList>
    </citation>
    <scope>NUCLEOTIDE SEQUENCE</scope>
</reference>
<evidence type="ECO:0000256" key="2">
    <source>
        <dbReference type="SAM" id="SignalP"/>
    </source>
</evidence>
<evidence type="ECO:0000313" key="3">
    <source>
        <dbReference type="Proteomes" id="UP000035642"/>
    </source>
</evidence>
<feature type="transmembrane region" description="Helical" evidence="1">
    <location>
        <begin position="96"/>
        <end position="118"/>
    </location>
</feature>
<dbReference type="Proteomes" id="UP000035642">
    <property type="component" value="Unassembled WGS sequence"/>
</dbReference>
<reference evidence="4" key="2">
    <citation type="submission" date="2017-02" db="UniProtKB">
        <authorList>
            <consortium name="WormBaseParasite"/>
        </authorList>
    </citation>
    <scope>IDENTIFICATION</scope>
</reference>
<keyword evidence="1" id="KW-0472">Membrane</keyword>
<keyword evidence="1" id="KW-0812">Transmembrane</keyword>
<proteinExistence type="predicted"/>
<keyword evidence="3" id="KW-1185">Reference proteome</keyword>
<evidence type="ECO:0000313" key="4">
    <source>
        <dbReference type="WBParaSite" id="ACAC_0000829201-mRNA-1"/>
    </source>
</evidence>
<keyword evidence="1" id="KW-1133">Transmembrane helix</keyword>
<dbReference type="AlphaFoldDB" id="A0A0K0DCJ1"/>
<protein>
    <submittedName>
        <fullName evidence="4">Uncharacterized protein</fullName>
    </submittedName>
</protein>
<feature type="signal peptide" evidence="2">
    <location>
        <begin position="1"/>
        <end position="19"/>
    </location>
</feature>
<accession>A0A0K0DCJ1</accession>
<organism evidence="3 4">
    <name type="scientific">Angiostrongylus cantonensis</name>
    <name type="common">Rat lungworm</name>
    <dbReference type="NCBI Taxonomy" id="6313"/>
    <lineage>
        <taxon>Eukaryota</taxon>
        <taxon>Metazoa</taxon>
        <taxon>Ecdysozoa</taxon>
        <taxon>Nematoda</taxon>
        <taxon>Chromadorea</taxon>
        <taxon>Rhabditida</taxon>
        <taxon>Rhabditina</taxon>
        <taxon>Rhabditomorpha</taxon>
        <taxon>Strongyloidea</taxon>
        <taxon>Metastrongylidae</taxon>
        <taxon>Angiostrongylus</taxon>
    </lineage>
</organism>